<evidence type="ECO:0000313" key="6">
    <source>
        <dbReference type="Proteomes" id="UP001215712"/>
    </source>
</evidence>
<keyword evidence="2" id="KW-0677">Repeat</keyword>
<proteinExistence type="predicted"/>
<dbReference type="InterPro" id="IPR000938">
    <property type="entry name" value="CAP-Gly_domain"/>
</dbReference>
<reference evidence="5" key="1">
    <citation type="journal article" date="2023" name="IMA Fungus">
        <title>Comparative genomic study of the Penicillium genus elucidates a diverse pangenome and 15 lateral gene transfer events.</title>
        <authorList>
            <person name="Petersen C."/>
            <person name="Sorensen T."/>
            <person name="Nielsen M.R."/>
            <person name="Sondergaard T.E."/>
            <person name="Sorensen J.L."/>
            <person name="Fitzpatrick D.A."/>
            <person name="Frisvad J.C."/>
            <person name="Nielsen K.L."/>
        </authorList>
    </citation>
    <scope>NUCLEOTIDE SEQUENCE</scope>
    <source>
        <strain evidence="5">IBT 17514</strain>
    </source>
</reference>
<evidence type="ECO:0000259" key="4">
    <source>
        <dbReference type="PROSITE" id="PS50245"/>
    </source>
</evidence>
<dbReference type="PANTHER" id="PTHR18849">
    <property type="entry name" value="LEUCINE RICH REPEAT PROTEIN"/>
    <property type="match status" value="1"/>
</dbReference>
<name>A0AAD6MS28_9EURO</name>
<dbReference type="EMBL" id="JAQJAN010000018">
    <property type="protein sequence ID" value="KAJ5709659.1"/>
    <property type="molecule type" value="Genomic_DNA"/>
</dbReference>
<feature type="compositionally biased region" description="Polar residues" evidence="3">
    <location>
        <begin position="562"/>
        <end position="575"/>
    </location>
</feature>
<dbReference type="Pfam" id="PF01302">
    <property type="entry name" value="CAP_GLY"/>
    <property type="match status" value="1"/>
</dbReference>
<dbReference type="InterPro" id="IPR001611">
    <property type="entry name" value="Leu-rich_rpt"/>
</dbReference>
<dbReference type="Gene3D" id="2.30.30.190">
    <property type="entry name" value="CAP Gly-rich-like domain"/>
    <property type="match status" value="1"/>
</dbReference>
<dbReference type="GO" id="GO:0007010">
    <property type="term" value="P:cytoskeleton organization"/>
    <property type="evidence" value="ECO:0007669"/>
    <property type="project" value="TreeGrafter"/>
</dbReference>
<comment type="caution">
    <text evidence="5">The sequence shown here is derived from an EMBL/GenBank/DDBJ whole genome shotgun (WGS) entry which is preliminary data.</text>
</comment>
<dbReference type="PANTHER" id="PTHR18849:SF0">
    <property type="entry name" value="CILIA- AND FLAGELLA-ASSOCIATED PROTEIN 410-RELATED"/>
    <property type="match status" value="1"/>
</dbReference>
<feature type="domain" description="CAP-Gly" evidence="4">
    <location>
        <begin position="23"/>
        <end position="69"/>
    </location>
</feature>
<dbReference type="Proteomes" id="UP001215712">
    <property type="component" value="Unassembled WGS sequence"/>
</dbReference>
<keyword evidence="6" id="KW-1185">Reference proteome</keyword>
<evidence type="ECO:0000256" key="2">
    <source>
        <dbReference type="ARBA" id="ARBA00022737"/>
    </source>
</evidence>
<gene>
    <name evidence="5" type="ORF">N7493_009950</name>
</gene>
<reference evidence="5" key="2">
    <citation type="submission" date="2023-01" db="EMBL/GenBank/DDBJ databases">
        <authorList>
            <person name="Petersen C."/>
        </authorList>
    </citation>
    <scope>NUCLEOTIDE SEQUENCE</scope>
    <source>
        <strain evidence="5">IBT 17514</strain>
    </source>
</reference>
<dbReference type="Gene3D" id="3.80.10.10">
    <property type="entry name" value="Ribonuclease Inhibitor"/>
    <property type="match status" value="3"/>
</dbReference>
<dbReference type="AlphaFoldDB" id="A0AAD6MS28"/>
<feature type="compositionally biased region" description="Acidic residues" evidence="3">
    <location>
        <begin position="551"/>
        <end position="561"/>
    </location>
</feature>
<organism evidence="5 6">
    <name type="scientific">Penicillium malachiteum</name>
    <dbReference type="NCBI Taxonomy" id="1324776"/>
    <lineage>
        <taxon>Eukaryota</taxon>
        <taxon>Fungi</taxon>
        <taxon>Dikarya</taxon>
        <taxon>Ascomycota</taxon>
        <taxon>Pezizomycotina</taxon>
        <taxon>Eurotiomycetes</taxon>
        <taxon>Eurotiomycetidae</taxon>
        <taxon>Eurotiales</taxon>
        <taxon>Aspergillaceae</taxon>
        <taxon>Penicillium</taxon>
    </lineage>
</organism>
<dbReference type="PROSITE" id="PS50245">
    <property type="entry name" value="CAP_GLY_2"/>
    <property type="match status" value="1"/>
</dbReference>
<dbReference type="InterPro" id="IPR036859">
    <property type="entry name" value="CAP-Gly_dom_sf"/>
</dbReference>
<evidence type="ECO:0000256" key="3">
    <source>
        <dbReference type="SAM" id="MobiDB-lite"/>
    </source>
</evidence>
<accession>A0AAD6MS28</accession>
<evidence type="ECO:0000256" key="1">
    <source>
        <dbReference type="ARBA" id="ARBA00022614"/>
    </source>
</evidence>
<dbReference type="SMART" id="SM01052">
    <property type="entry name" value="CAP_GLY"/>
    <property type="match status" value="1"/>
</dbReference>
<sequence length="636" mass="70854">MSAAKIGQRRSFDGQLCTIRYVGSVEGTTGDWLGVEWDDPSRGKHAGEHKGMRYFTCKNNHPTAGSFVRPSRPSELPRSFLEALHEKYASEFEQRKIQDGNTSSGTTSKAIEISGKVVEEVGFDKIRKQLAELEELRIVLLDGLRIAGVLSSFEQPISSVHEAAPKIAETCPKIIELDLSRSLLSSWRDVWEICNQLKQLKRLRVNGNRFQPLEDGLVFNGITELHLEESLLTWKEITAVASRFPALTNLILSGNQLTSTPCRLPDSITSLVLENNDIESISTLRSLAELPNLGHLSLRANNISAILGKANDTTPDFCFPETLYSLDLSRNNITSWKFLNHIATLFPGLKALRISGNALYDQPPLSPSIAAATSTLGASKPMTVDEAFMLTLSRFPSTLRTLNYSTISPQDRSNAEMYYLFLIGKELSATSEEEESSILVNHPRYAELCDLYGEPRITRAIQSDGSGTRIIHPHSVAARLVKMAFYLHRPDSSNPDSQNQLSVKEIPNSFNTYQVKALVSRLFTLRPYSFKLVWETDEWDPVAKATFDEEDWAEDSEDEMPQQETAVESSTQENSSRFVRREVELVDSTRDIGFWFQGVTGEAKVRVEVSETMSPSIPGDKVEGLNLASATPILAS</sequence>
<dbReference type="SUPFAM" id="SSF52058">
    <property type="entry name" value="L domain-like"/>
    <property type="match status" value="1"/>
</dbReference>
<evidence type="ECO:0000313" key="5">
    <source>
        <dbReference type="EMBL" id="KAJ5709659.1"/>
    </source>
</evidence>
<feature type="region of interest" description="Disordered" evidence="3">
    <location>
        <begin position="551"/>
        <end position="575"/>
    </location>
</feature>
<dbReference type="SUPFAM" id="SSF74924">
    <property type="entry name" value="Cap-Gly domain"/>
    <property type="match status" value="1"/>
</dbReference>
<dbReference type="InterPro" id="IPR003591">
    <property type="entry name" value="Leu-rich_rpt_typical-subtyp"/>
</dbReference>
<keyword evidence="1" id="KW-0433">Leucine-rich repeat</keyword>
<dbReference type="InterPro" id="IPR032675">
    <property type="entry name" value="LRR_dom_sf"/>
</dbReference>
<dbReference type="SMART" id="SM00369">
    <property type="entry name" value="LRR_TYP"/>
    <property type="match status" value="3"/>
</dbReference>
<protein>
    <recommendedName>
        <fullName evidence="4">CAP-Gly domain-containing protein</fullName>
    </recommendedName>
</protein>
<dbReference type="PROSITE" id="PS51450">
    <property type="entry name" value="LRR"/>
    <property type="match status" value="2"/>
</dbReference>